<dbReference type="InterPro" id="IPR000477">
    <property type="entry name" value="RT_dom"/>
</dbReference>
<dbReference type="PANTHER" id="PTHR33116:SF80">
    <property type="entry name" value="REVERSE TRANSCRIPTASE ZINC-BINDING DOMAIN-CONTAINING PROTEIN"/>
    <property type="match status" value="1"/>
</dbReference>
<dbReference type="Pfam" id="PF13966">
    <property type="entry name" value="zf-RVT"/>
    <property type="match status" value="1"/>
</dbReference>
<dbReference type="EMBL" id="JBDFQZ010000002">
    <property type="protein sequence ID" value="KAK9750638.1"/>
    <property type="molecule type" value="Genomic_DNA"/>
</dbReference>
<dbReference type="SUPFAM" id="SSF56219">
    <property type="entry name" value="DNase I-like"/>
    <property type="match status" value="1"/>
</dbReference>
<feature type="region of interest" description="Disordered" evidence="1">
    <location>
        <begin position="36"/>
        <end position="57"/>
    </location>
</feature>
<dbReference type="Proteomes" id="UP001443914">
    <property type="component" value="Unassembled WGS sequence"/>
</dbReference>
<proteinExistence type="predicted"/>
<reference evidence="3" key="1">
    <citation type="submission" date="2024-03" db="EMBL/GenBank/DDBJ databases">
        <title>WGS assembly of Saponaria officinalis var. Norfolk2.</title>
        <authorList>
            <person name="Jenkins J."/>
            <person name="Shu S."/>
            <person name="Grimwood J."/>
            <person name="Barry K."/>
            <person name="Goodstein D."/>
            <person name="Schmutz J."/>
            <person name="Leebens-Mack J."/>
            <person name="Osbourn A."/>
        </authorList>
    </citation>
    <scope>NUCLEOTIDE SEQUENCE [LARGE SCALE GENOMIC DNA]</scope>
    <source>
        <strain evidence="3">JIC</strain>
    </source>
</reference>
<dbReference type="SUPFAM" id="SSF56672">
    <property type="entry name" value="DNA/RNA polymerases"/>
    <property type="match status" value="1"/>
</dbReference>
<dbReference type="PANTHER" id="PTHR33116">
    <property type="entry name" value="REVERSE TRANSCRIPTASE ZINC-BINDING DOMAIN-CONTAINING PROTEIN-RELATED-RELATED"/>
    <property type="match status" value="1"/>
</dbReference>
<dbReference type="InterPro" id="IPR043502">
    <property type="entry name" value="DNA/RNA_pol_sf"/>
</dbReference>
<accession>A0AAW1MW28</accession>
<feature type="region of interest" description="Disordered" evidence="1">
    <location>
        <begin position="1"/>
        <end position="20"/>
    </location>
</feature>
<dbReference type="PROSITE" id="PS50878">
    <property type="entry name" value="RT_POL"/>
    <property type="match status" value="1"/>
</dbReference>
<comment type="caution">
    <text evidence="3">The sequence shown here is derived from an EMBL/GenBank/DDBJ whole genome shotgun (WGS) entry which is preliminary data.</text>
</comment>
<dbReference type="InterPro" id="IPR026960">
    <property type="entry name" value="RVT-Znf"/>
</dbReference>
<feature type="compositionally biased region" description="Polar residues" evidence="1">
    <location>
        <begin position="10"/>
        <end position="19"/>
    </location>
</feature>
<evidence type="ECO:0000256" key="1">
    <source>
        <dbReference type="SAM" id="MobiDB-lite"/>
    </source>
</evidence>
<organism evidence="3 4">
    <name type="scientific">Saponaria officinalis</name>
    <name type="common">Common soapwort</name>
    <name type="synonym">Lychnis saponaria</name>
    <dbReference type="NCBI Taxonomy" id="3572"/>
    <lineage>
        <taxon>Eukaryota</taxon>
        <taxon>Viridiplantae</taxon>
        <taxon>Streptophyta</taxon>
        <taxon>Embryophyta</taxon>
        <taxon>Tracheophyta</taxon>
        <taxon>Spermatophyta</taxon>
        <taxon>Magnoliopsida</taxon>
        <taxon>eudicotyledons</taxon>
        <taxon>Gunneridae</taxon>
        <taxon>Pentapetalae</taxon>
        <taxon>Caryophyllales</taxon>
        <taxon>Caryophyllaceae</taxon>
        <taxon>Caryophylleae</taxon>
        <taxon>Saponaria</taxon>
    </lineage>
</organism>
<gene>
    <name evidence="3" type="ORF">RND81_02G209900</name>
</gene>
<protein>
    <recommendedName>
        <fullName evidence="2">Reverse transcriptase domain-containing protein</fullName>
    </recommendedName>
</protein>
<evidence type="ECO:0000313" key="4">
    <source>
        <dbReference type="Proteomes" id="UP001443914"/>
    </source>
</evidence>
<dbReference type="Pfam" id="PF00078">
    <property type="entry name" value="RVT_1"/>
    <property type="match status" value="1"/>
</dbReference>
<evidence type="ECO:0000259" key="2">
    <source>
        <dbReference type="PROSITE" id="PS50878"/>
    </source>
</evidence>
<dbReference type="CDD" id="cd01650">
    <property type="entry name" value="RT_nLTR_like"/>
    <property type="match status" value="1"/>
</dbReference>
<feature type="domain" description="Reverse transcriptase" evidence="2">
    <location>
        <begin position="794"/>
        <end position="1011"/>
    </location>
</feature>
<name>A0AAW1MW28_SAPOF</name>
<feature type="compositionally biased region" description="Low complexity" evidence="1">
    <location>
        <begin position="37"/>
        <end position="54"/>
    </location>
</feature>
<dbReference type="InterPro" id="IPR036691">
    <property type="entry name" value="Endo/exonu/phosph_ase_sf"/>
</dbReference>
<keyword evidence="4" id="KW-1185">Reference proteome</keyword>
<sequence>MAKYRKKHNNNPSNTSKVIHTNIHKHKETLISENFSKSKSSTNHSHPSSSGASPLEPLHLDDHVEAEAHGDDDGGWTEVNRGKKATDVNSGMLRFTVDDRVWKNLQVDGISSLPNGVFIVRFKDEESKNRALASEFLMFDSKRVIIQPWTPGCSLVKKSCLTLPIWVKFRGLDLKFWGANCLAKLAGLIGKFVRCDVFTANKTFLGFAKVLVEVELNQFFPRKLSFLDEADILQEIDVDYDWIPVECSGCKALGHTVEQCRKNKPKKVWRPKVVQTGAVVAPGEKVTQTEGVVATGEKMASTSDAHVPINDPGGCATETPRVPIVPSSSPARILSRVTRHDGKGMHFSSEAISYLEILTSSLQKALGESGGGGGGGGWVMPFLSLSMDKLGFWNVRGMNSLTKQNEIKWFLFHNKAGLFSLLETRVRSHNWSSIHNNICSDWSVITNNACHEGERIWLLWNPILFDVEVLDTTIQSIHVRVKDKCRKLVFLLTTVYGLNKMEERRALWHSIRSYGVGCTDPWIVWGDFNNVLFPNERIGYVISWAEIRDFQQCLDSVDLLDAKLTGSFFTWNNKQEGEARVFSRIDRVVVNSQWYDMFPDSYGHFLPEGLFDHCPCVVQLFPDQSNSPRSFKYFNMWSMDEKFIQLVTGCWNIRIHGTPMYQLVQKTKNVKKELMTLNRGRFSDVENRYTIACKALESVQLNMQADIYSLELRATERALNTEWMKEGEENTAYFHSVIKQRRQVNKRLLGQANVVRGVHLPTHKNRLMAEITGDKAPGPDGFTSQFYKDAWSVSFFSSSKLLKEMNHTLLTLIPKVVMPSHVSQFRPIACCNTIYKCITKVICNRLGGSAFIQGRDIVGNILICQDLVRLYNRKCCSPRVLMKWEFIRHMLIALDFPDKVIDWIMECVSTPTYSLGQRGIRQGDPLSPLLFTILAQGFDDFKFHSLCKRARLTHLCFADDLLLFCYGNRASVTTIMRAFLTFSSASGLKMNQQKSSIYANGVPNNVLGEILRVTGVPISSKKLSILEIRAVGTRHLSYAGRLTLIKSVLATLHSYWAHDICRNFLWNGTYHYMAPPLVSWDQVLYEYNIASIAKYIWWLASKKDHLWVKWSEFGVTSSSSWAWKRMCKVRDIMIAGYNGNWWQRIGNHYTVKQGYDWLCPAGTSVDWYHQVWNRLCLPKHSFICWLYAHSRLQTKVRMSSHGYSGDISCCICSDSIESMQHLFFSCPYSASCVQVISAKLGIFLPVTDTWSWWERHCFKSFFHKKFVGAARNHSFHNSELIRPKIWSKTLLSDLIFRCKHVVTSNVNSGHLSWIENM</sequence>
<evidence type="ECO:0000313" key="3">
    <source>
        <dbReference type="EMBL" id="KAK9750638.1"/>
    </source>
</evidence>
<dbReference type="Gene3D" id="3.60.10.10">
    <property type="entry name" value="Endonuclease/exonuclease/phosphatase"/>
    <property type="match status" value="1"/>
</dbReference>